<protein>
    <submittedName>
        <fullName evidence="1">Uncharacterized protein</fullName>
    </submittedName>
</protein>
<proteinExistence type="predicted"/>
<dbReference type="Proteomes" id="UP001500936">
    <property type="component" value="Unassembled WGS sequence"/>
</dbReference>
<reference evidence="2" key="1">
    <citation type="journal article" date="2019" name="Int. J. Syst. Evol. Microbiol.">
        <title>The Global Catalogue of Microorganisms (GCM) 10K type strain sequencing project: providing services to taxonomists for standard genome sequencing and annotation.</title>
        <authorList>
            <consortium name="The Broad Institute Genomics Platform"/>
            <consortium name="The Broad Institute Genome Sequencing Center for Infectious Disease"/>
            <person name="Wu L."/>
            <person name="Ma J."/>
        </authorList>
    </citation>
    <scope>NUCLEOTIDE SEQUENCE [LARGE SCALE GENOMIC DNA]</scope>
    <source>
        <strain evidence="2">JCM 17925</strain>
    </source>
</reference>
<evidence type="ECO:0000313" key="1">
    <source>
        <dbReference type="EMBL" id="GAA4402351.1"/>
    </source>
</evidence>
<keyword evidence="2" id="KW-1185">Reference proteome</keyword>
<accession>A0ABP8K8M8</accession>
<dbReference type="EMBL" id="BAABHB010000003">
    <property type="protein sequence ID" value="GAA4402351.1"/>
    <property type="molecule type" value="Genomic_DNA"/>
</dbReference>
<organism evidence="1 2">
    <name type="scientific">Nibrella viscosa</name>
    <dbReference type="NCBI Taxonomy" id="1084524"/>
    <lineage>
        <taxon>Bacteria</taxon>
        <taxon>Pseudomonadati</taxon>
        <taxon>Bacteroidota</taxon>
        <taxon>Cytophagia</taxon>
        <taxon>Cytophagales</taxon>
        <taxon>Spirosomataceae</taxon>
        <taxon>Nibrella</taxon>
    </lineage>
</organism>
<sequence>MNPFTWWVPVRRPAAVSQQTVCFHLYGWQALSQHSVLGRDVAQAEDARSFALKIIPDPQLPGQLGRSGDSQGLIRQDNGMLEAFLTNNCNESGGNS</sequence>
<gene>
    <name evidence="1" type="ORF">GCM10023187_17350</name>
</gene>
<comment type="caution">
    <text evidence="1">The sequence shown here is derived from an EMBL/GenBank/DDBJ whole genome shotgun (WGS) entry which is preliminary data.</text>
</comment>
<name>A0ABP8K8M8_9BACT</name>
<evidence type="ECO:0000313" key="2">
    <source>
        <dbReference type="Proteomes" id="UP001500936"/>
    </source>
</evidence>